<keyword evidence="1 2" id="KW-0238">DNA-binding</keyword>
<evidence type="ECO:0000259" key="3">
    <source>
        <dbReference type="PROSITE" id="PS50977"/>
    </source>
</evidence>
<proteinExistence type="predicted"/>
<dbReference type="Pfam" id="PF00440">
    <property type="entry name" value="TetR_N"/>
    <property type="match status" value="1"/>
</dbReference>
<protein>
    <submittedName>
        <fullName evidence="4">Helix-turn-helix domain-containing protein</fullName>
    </submittedName>
</protein>
<dbReference type="SUPFAM" id="SSF46689">
    <property type="entry name" value="Homeodomain-like"/>
    <property type="match status" value="1"/>
</dbReference>
<dbReference type="Proteomes" id="UP001387215">
    <property type="component" value="Unassembled WGS sequence"/>
</dbReference>
<feature type="domain" description="HTH tetR-type" evidence="3">
    <location>
        <begin position="11"/>
        <end position="71"/>
    </location>
</feature>
<evidence type="ECO:0000256" key="1">
    <source>
        <dbReference type="ARBA" id="ARBA00023125"/>
    </source>
</evidence>
<gene>
    <name evidence="4" type="ORF">V2J18_08385</name>
</gene>
<dbReference type="Gene3D" id="1.10.357.10">
    <property type="entry name" value="Tetracycline Repressor, domain 2"/>
    <property type="match status" value="1"/>
</dbReference>
<keyword evidence="5" id="KW-1185">Reference proteome</keyword>
<dbReference type="PROSITE" id="PS50977">
    <property type="entry name" value="HTH_TETR_2"/>
    <property type="match status" value="1"/>
</dbReference>
<dbReference type="RefSeq" id="WP_064746819.1">
    <property type="nucleotide sequence ID" value="NZ_JBANDL010000002.1"/>
</dbReference>
<name>A0ABU8D0Z9_9GAMM</name>
<feature type="DNA-binding region" description="H-T-H motif" evidence="2">
    <location>
        <begin position="34"/>
        <end position="53"/>
    </location>
</feature>
<evidence type="ECO:0000313" key="4">
    <source>
        <dbReference type="EMBL" id="MEI2454693.1"/>
    </source>
</evidence>
<accession>A0ABU8D0Z9</accession>
<dbReference type="InterPro" id="IPR001647">
    <property type="entry name" value="HTH_TetR"/>
</dbReference>
<organism evidence="4 5">
    <name type="scientific">Lysobacter firmicutimachus</name>
    <dbReference type="NCBI Taxonomy" id="1792846"/>
    <lineage>
        <taxon>Bacteria</taxon>
        <taxon>Pseudomonadati</taxon>
        <taxon>Pseudomonadota</taxon>
        <taxon>Gammaproteobacteria</taxon>
        <taxon>Lysobacterales</taxon>
        <taxon>Lysobacteraceae</taxon>
        <taxon>Lysobacter</taxon>
    </lineage>
</organism>
<evidence type="ECO:0000256" key="2">
    <source>
        <dbReference type="PROSITE-ProRule" id="PRU00335"/>
    </source>
</evidence>
<comment type="caution">
    <text evidence="4">The sequence shown here is derived from an EMBL/GenBank/DDBJ whole genome shotgun (WGS) entry which is preliminary data.</text>
</comment>
<sequence length="189" mass="20465">MPLPRFERLPAAARAAFLDTARAHFARDGRDGASLNRIIDDSGISKSSAYHYFDGKGDLFETVAADSLQRAAQTLGEWSPAADADGLWRQFHAANERLGAFLAAHPDHRALLEQTPGDAPSSWFAAFFADAARLGLIDGTPDRRLIETASLAVLRAADRWALAQPVERFDPVAAGAAAQALLQRLWRSA</sequence>
<dbReference type="EMBL" id="JBANDL010000002">
    <property type="protein sequence ID" value="MEI2454693.1"/>
    <property type="molecule type" value="Genomic_DNA"/>
</dbReference>
<dbReference type="InterPro" id="IPR009057">
    <property type="entry name" value="Homeodomain-like_sf"/>
</dbReference>
<reference evidence="4 5" key="1">
    <citation type="submission" date="2024-02" db="EMBL/GenBank/DDBJ databases">
        <title>Lysobacter Genome Sequencing and Mining.</title>
        <authorList>
            <person name="Bierman J."/>
            <person name="Walker M.C."/>
        </authorList>
    </citation>
    <scope>NUCLEOTIDE SEQUENCE [LARGE SCALE GENOMIC DNA]</scope>
    <source>
        <strain evidence="4 5">PB6250</strain>
    </source>
</reference>
<evidence type="ECO:0000313" key="5">
    <source>
        <dbReference type="Proteomes" id="UP001387215"/>
    </source>
</evidence>